<feature type="region of interest" description="Disordered" evidence="1">
    <location>
        <begin position="1"/>
        <end position="80"/>
    </location>
</feature>
<dbReference type="STRING" id="1188319.OYT1_01042"/>
<dbReference type="KEGG" id="fam:OYT1_ch2051"/>
<gene>
    <name evidence="2" type="ORF">OYT1_ch2051</name>
</gene>
<dbReference type="EMBL" id="AP018738">
    <property type="protein sequence ID" value="BBE51576.1"/>
    <property type="molecule type" value="Genomic_DNA"/>
</dbReference>
<evidence type="ECO:0000313" key="3">
    <source>
        <dbReference type="Proteomes" id="UP000033070"/>
    </source>
</evidence>
<name>A0A2Z6GDI5_9PROT</name>
<keyword evidence="2" id="KW-0413">Isomerase</keyword>
<reference evidence="2 3" key="1">
    <citation type="submission" date="2018-06" db="EMBL/GenBank/DDBJ databases">
        <title>OYT1 Genome Sequencing.</title>
        <authorList>
            <person name="Kato S."/>
            <person name="Itoh T."/>
            <person name="Ohkuma M."/>
        </authorList>
    </citation>
    <scope>NUCLEOTIDE SEQUENCE [LARGE SCALE GENOMIC DNA]</scope>
    <source>
        <strain evidence="2 3">OYT1</strain>
    </source>
</reference>
<protein>
    <submittedName>
        <fullName evidence="2">Phosphohexose isomerase</fullName>
    </submittedName>
</protein>
<proteinExistence type="predicted"/>
<dbReference type="Pfam" id="PF11154">
    <property type="entry name" value="DUF2934"/>
    <property type="match status" value="1"/>
</dbReference>
<sequence>MTENTKPAETVAKKPRAKKAVVTPEAAPVQVPAAEAAPVKKPRATKAKVAESSEAKPAAKPRKAAAKKSEKQQVTPSQRHEMVSMAAYFIAERRGFMTGYEHEDWVAAEREIDVRIELI</sequence>
<dbReference type="AlphaFoldDB" id="A0A2Z6GDI5"/>
<dbReference type="RefSeq" id="WP_084611945.1">
    <property type="nucleotide sequence ID" value="NZ_AP018738.1"/>
</dbReference>
<dbReference type="GO" id="GO:0016853">
    <property type="term" value="F:isomerase activity"/>
    <property type="evidence" value="ECO:0007669"/>
    <property type="project" value="UniProtKB-KW"/>
</dbReference>
<dbReference type="InterPro" id="IPR021327">
    <property type="entry name" value="DUF2934"/>
</dbReference>
<evidence type="ECO:0000313" key="2">
    <source>
        <dbReference type="EMBL" id="BBE51576.1"/>
    </source>
</evidence>
<dbReference type="Proteomes" id="UP000033070">
    <property type="component" value="Chromosome"/>
</dbReference>
<accession>A0A2Z6GDI5</accession>
<keyword evidence="3" id="KW-1185">Reference proteome</keyword>
<evidence type="ECO:0000256" key="1">
    <source>
        <dbReference type="SAM" id="MobiDB-lite"/>
    </source>
</evidence>
<feature type="compositionally biased region" description="Low complexity" evidence="1">
    <location>
        <begin position="20"/>
        <end position="39"/>
    </location>
</feature>
<organism evidence="2 3">
    <name type="scientific">Ferriphaselus amnicola</name>
    <dbReference type="NCBI Taxonomy" id="1188319"/>
    <lineage>
        <taxon>Bacteria</taxon>
        <taxon>Pseudomonadati</taxon>
        <taxon>Pseudomonadota</taxon>
        <taxon>Betaproteobacteria</taxon>
        <taxon>Nitrosomonadales</taxon>
        <taxon>Gallionellaceae</taxon>
        <taxon>Ferriphaselus</taxon>
    </lineage>
</organism>